<accession>A0A1X7DXQ2</accession>
<dbReference type="Proteomes" id="UP000192903">
    <property type="component" value="Unassembled WGS sequence"/>
</dbReference>
<gene>
    <name evidence="6" type="ORF">SAMN02982989_0066</name>
</gene>
<keyword evidence="7" id="KW-1185">Reference proteome</keyword>
<organism evidence="6 7">
    <name type="scientific">Xaviernesmea oryzae</name>
    <dbReference type="NCBI Taxonomy" id="464029"/>
    <lineage>
        <taxon>Bacteria</taxon>
        <taxon>Pseudomonadati</taxon>
        <taxon>Pseudomonadota</taxon>
        <taxon>Alphaproteobacteria</taxon>
        <taxon>Hyphomicrobiales</taxon>
        <taxon>Rhizobiaceae</taxon>
        <taxon>Rhizobium/Agrobacterium group</taxon>
        <taxon>Xaviernesmea</taxon>
    </lineage>
</organism>
<dbReference type="InterPro" id="IPR015168">
    <property type="entry name" value="SsuA/THI5"/>
</dbReference>
<evidence type="ECO:0000256" key="3">
    <source>
        <dbReference type="ARBA" id="ARBA00022729"/>
    </source>
</evidence>
<evidence type="ECO:0000259" key="5">
    <source>
        <dbReference type="Pfam" id="PF09084"/>
    </source>
</evidence>
<dbReference type="STRING" id="464029.SAMN02982989_0066"/>
<dbReference type="RefSeq" id="WP_085421364.1">
    <property type="nucleotide sequence ID" value="NZ_FXAF01000004.1"/>
</dbReference>
<feature type="chain" id="PRO_5012530280" evidence="4">
    <location>
        <begin position="22"/>
        <end position="355"/>
    </location>
</feature>
<dbReference type="EMBL" id="FXAF01000004">
    <property type="protein sequence ID" value="SMF23468.1"/>
    <property type="molecule type" value="Genomic_DNA"/>
</dbReference>
<reference evidence="7" key="1">
    <citation type="submission" date="2017-04" db="EMBL/GenBank/DDBJ databases">
        <authorList>
            <person name="Varghese N."/>
            <person name="Submissions S."/>
        </authorList>
    </citation>
    <scope>NUCLEOTIDE SEQUENCE [LARGE SCALE GENOMIC DNA]</scope>
    <source>
        <strain evidence="7">B4P</strain>
    </source>
</reference>
<name>A0A1X7DXQ2_9HYPH</name>
<sequence>MREFGRREVLALAGKSAGALAAASLMPGMFGAGAMAQSEDTIRFAYQPGFAYGLFYVAQAKGWFKEAGVSLDPMTVFTNGPIQIDAVINGDLDATVQGFVPLLTRAAGNQPVRIIDVVDNSGRTYAVVGTKAIDGVPGLKGKTVGVNRGSNYDYFLGEALTKFGMSIADLNIVNFGDPVKAQAAFVAGQVDAIVPITTSREAILQQRANAKVIFSATQFTEGPNPSKAPFAIYDLLATTDKALSKHHDGFVKLMQVFHTRVYDYITSEKTQSAAIDDIYDWQKTVIKAEVTKEQILANIKNFEFYNKEKARQVVASGELQTFLEKISKFLVDNKLLPSAPDVSKIIDAGPAKAMG</sequence>
<evidence type="ECO:0000256" key="2">
    <source>
        <dbReference type="ARBA" id="ARBA00010742"/>
    </source>
</evidence>
<dbReference type="OrthoDB" id="7374754at2"/>
<dbReference type="InterPro" id="IPR006311">
    <property type="entry name" value="TAT_signal"/>
</dbReference>
<keyword evidence="3 4" id="KW-0732">Signal</keyword>
<protein>
    <submittedName>
        <fullName evidence="6">NMT1/THI5 like</fullName>
    </submittedName>
</protein>
<dbReference type="PROSITE" id="PS51318">
    <property type="entry name" value="TAT"/>
    <property type="match status" value="1"/>
</dbReference>
<proteinExistence type="inferred from homology"/>
<evidence type="ECO:0000256" key="1">
    <source>
        <dbReference type="ARBA" id="ARBA00004418"/>
    </source>
</evidence>
<feature type="signal peptide" evidence="4">
    <location>
        <begin position="1"/>
        <end position="21"/>
    </location>
</feature>
<comment type="subcellular location">
    <subcellularLocation>
        <location evidence="1">Periplasm</location>
    </subcellularLocation>
</comment>
<dbReference type="Gene3D" id="3.40.190.10">
    <property type="entry name" value="Periplasmic binding protein-like II"/>
    <property type="match status" value="2"/>
</dbReference>
<dbReference type="Pfam" id="PF09084">
    <property type="entry name" value="NMT1"/>
    <property type="match status" value="1"/>
</dbReference>
<comment type="similarity">
    <text evidence="2">Belongs to the bacterial solute-binding protein SsuA/TauA family.</text>
</comment>
<evidence type="ECO:0000313" key="6">
    <source>
        <dbReference type="EMBL" id="SMF23468.1"/>
    </source>
</evidence>
<evidence type="ECO:0000313" key="7">
    <source>
        <dbReference type="Proteomes" id="UP000192903"/>
    </source>
</evidence>
<dbReference type="PANTHER" id="PTHR30024">
    <property type="entry name" value="ALIPHATIC SULFONATES-BINDING PROTEIN-RELATED"/>
    <property type="match status" value="1"/>
</dbReference>
<feature type="domain" description="SsuA/THI5-like" evidence="5">
    <location>
        <begin position="55"/>
        <end position="257"/>
    </location>
</feature>
<dbReference type="PANTHER" id="PTHR30024:SF47">
    <property type="entry name" value="TAURINE-BINDING PERIPLASMIC PROTEIN"/>
    <property type="match status" value="1"/>
</dbReference>
<dbReference type="AlphaFoldDB" id="A0A1X7DXQ2"/>
<evidence type="ECO:0000256" key="4">
    <source>
        <dbReference type="SAM" id="SignalP"/>
    </source>
</evidence>
<dbReference type="SUPFAM" id="SSF53850">
    <property type="entry name" value="Periplasmic binding protein-like II"/>
    <property type="match status" value="1"/>
</dbReference>
<dbReference type="GO" id="GO:0042597">
    <property type="term" value="C:periplasmic space"/>
    <property type="evidence" value="ECO:0007669"/>
    <property type="project" value="UniProtKB-SubCell"/>
</dbReference>